<feature type="transmembrane region" description="Helical" evidence="5">
    <location>
        <begin position="223"/>
        <end position="243"/>
    </location>
</feature>
<feature type="transmembrane region" description="Helical" evidence="5">
    <location>
        <begin position="255"/>
        <end position="274"/>
    </location>
</feature>
<evidence type="ECO:0000313" key="6">
    <source>
        <dbReference type="EMBL" id="GBF09210.1"/>
    </source>
</evidence>
<evidence type="ECO:0000256" key="4">
    <source>
        <dbReference type="ARBA" id="ARBA00023136"/>
    </source>
</evidence>
<feature type="transmembrane region" description="Helical" evidence="5">
    <location>
        <begin position="88"/>
        <end position="108"/>
    </location>
</feature>
<dbReference type="GO" id="GO:0016020">
    <property type="term" value="C:membrane"/>
    <property type="evidence" value="ECO:0007669"/>
    <property type="project" value="UniProtKB-SubCell"/>
</dbReference>
<dbReference type="GO" id="GO:0005385">
    <property type="term" value="F:zinc ion transmembrane transporter activity"/>
    <property type="evidence" value="ECO:0007669"/>
    <property type="project" value="TreeGrafter"/>
</dbReference>
<dbReference type="InterPro" id="IPR003689">
    <property type="entry name" value="ZIP"/>
</dbReference>
<feature type="transmembrane region" description="Helical" evidence="5">
    <location>
        <begin position="192"/>
        <end position="217"/>
    </location>
</feature>
<keyword evidence="4 5" id="KW-0472">Membrane</keyword>
<proteinExistence type="predicted"/>
<evidence type="ECO:0000256" key="1">
    <source>
        <dbReference type="ARBA" id="ARBA00004141"/>
    </source>
</evidence>
<organism evidence="6 7">
    <name type="scientific">Aeropyrum pernix</name>
    <dbReference type="NCBI Taxonomy" id="56636"/>
    <lineage>
        <taxon>Archaea</taxon>
        <taxon>Thermoproteota</taxon>
        <taxon>Thermoprotei</taxon>
        <taxon>Desulfurococcales</taxon>
        <taxon>Desulfurococcaceae</taxon>
        <taxon>Aeropyrum</taxon>
    </lineage>
</organism>
<evidence type="ECO:0000256" key="3">
    <source>
        <dbReference type="ARBA" id="ARBA00022989"/>
    </source>
</evidence>
<evidence type="ECO:0000313" key="7">
    <source>
        <dbReference type="Proteomes" id="UP000291213"/>
    </source>
</evidence>
<protein>
    <submittedName>
        <fullName evidence="6">Probable zinc transporter ZupT</fullName>
    </submittedName>
</protein>
<feature type="transmembrane region" description="Helical" evidence="5">
    <location>
        <begin position="61"/>
        <end position="82"/>
    </location>
</feature>
<evidence type="ECO:0000256" key="5">
    <source>
        <dbReference type="SAM" id="Phobius"/>
    </source>
</evidence>
<dbReference type="PANTHER" id="PTHR11040:SF70">
    <property type="entry name" value="OS05G0316100 PROTEIN"/>
    <property type="match status" value="1"/>
</dbReference>
<sequence length="275" mass="28273">MEVWDFVSPVLEAIAGLIGGLAGGNPIKAAFLLSLYAFAMTSLGGFLVLAARTHGGRLDVLLDVGMGFSSGIMIVASFTSLLLPALEISGPGIVITSFIVGAIAVYIINEILPHEHLIKGYEGPPSFRRKVKAAWLVATAIIIHNLPEGMSIGAAASYAISEGLAVALAIGTQDFPEGLAVSLPVFAASGSLYLALLVAMLSGFSEVVAATIVAALIGYSPGLLASALAFAAGAMVFVVSYEALPESHRSGNEKLATVGFFAGFIIMLYLDTVLG</sequence>
<dbReference type="Pfam" id="PF02535">
    <property type="entry name" value="Zip"/>
    <property type="match status" value="1"/>
</dbReference>
<feature type="transmembrane region" description="Helical" evidence="5">
    <location>
        <begin position="29"/>
        <end position="49"/>
    </location>
</feature>
<dbReference type="Proteomes" id="UP000291213">
    <property type="component" value="Unassembled WGS sequence"/>
</dbReference>
<reference evidence="6 7" key="1">
    <citation type="submission" date="2017-02" db="EMBL/GenBank/DDBJ databases">
        <title>isolation and characterization of a novel temperate virus Aeropyrum globular virus 1 infecting hyperthermophilic archaeon Aeropyrum.</title>
        <authorList>
            <person name="Yumiya M."/>
            <person name="Yoshida T."/>
            <person name="Sako Y."/>
        </authorList>
    </citation>
    <scope>NUCLEOTIDE SEQUENCE [LARGE SCALE GENOMIC DNA]</scope>
    <source>
        <strain evidence="6 7">YK1-12-2013</strain>
    </source>
</reference>
<feature type="transmembrane region" description="Helical" evidence="5">
    <location>
        <begin position="129"/>
        <end position="146"/>
    </location>
</feature>
<name>A0A401HA04_AERPX</name>
<keyword evidence="3 5" id="KW-1133">Transmembrane helix</keyword>
<keyword evidence="2 5" id="KW-0812">Transmembrane</keyword>
<comment type="caution">
    <text evidence="6">The sequence shown here is derived from an EMBL/GenBank/DDBJ whole genome shotgun (WGS) entry which is preliminary data.</text>
</comment>
<dbReference type="PANTHER" id="PTHR11040">
    <property type="entry name" value="ZINC/IRON TRANSPORTER"/>
    <property type="match status" value="1"/>
</dbReference>
<comment type="subcellular location">
    <subcellularLocation>
        <location evidence="1">Membrane</location>
        <topology evidence="1">Multi-pass membrane protein</topology>
    </subcellularLocation>
</comment>
<evidence type="ECO:0000256" key="2">
    <source>
        <dbReference type="ARBA" id="ARBA00022692"/>
    </source>
</evidence>
<gene>
    <name evidence="6" type="ORF">apy_09350</name>
</gene>
<accession>A0A401HA04</accession>
<dbReference type="AlphaFoldDB" id="A0A401HA04"/>
<dbReference type="EMBL" id="BDMD01000048">
    <property type="protein sequence ID" value="GBF09210.1"/>
    <property type="molecule type" value="Genomic_DNA"/>
</dbReference>